<evidence type="ECO:0000313" key="2">
    <source>
        <dbReference type="Proteomes" id="UP000625316"/>
    </source>
</evidence>
<accession>A0A928Z3S9</accession>
<keyword evidence="2" id="KW-1185">Reference proteome</keyword>
<gene>
    <name evidence="1" type="ORF">IQ266_11300</name>
</gene>
<sequence length="132" mass="14521">MGGPTSSSVTLIATSCLLRWQQRGDYDQVAKGPILRPDKVGIQHYWVATTPEWMPNVPGIAGEFFEILPTDGSLEDGMRRSHFWVHVDANYPGSAGCPVIVNPSAFDDFCKRIAEFKAQGIAKIPLQIDYPG</sequence>
<dbReference type="Proteomes" id="UP000625316">
    <property type="component" value="Unassembled WGS sequence"/>
</dbReference>
<comment type="caution">
    <text evidence="1">The sequence shown here is derived from an EMBL/GenBank/DDBJ whole genome shotgun (WGS) entry which is preliminary data.</text>
</comment>
<organism evidence="1 2">
    <name type="scientific">Romeriopsis navalis LEGE 11480</name>
    <dbReference type="NCBI Taxonomy" id="2777977"/>
    <lineage>
        <taxon>Bacteria</taxon>
        <taxon>Bacillati</taxon>
        <taxon>Cyanobacteriota</taxon>
        <taxon>Cyanophyceae</taxon>
        <taxon>Leptolyngbyales</taxon>
        <taxon>Leptolyngbyaceae</taxon>
        <taxon>Romeriopsis</taxon>
        <taxon>Romeriopsis navalis</taxon>
    </lineage>
</organism>
<reference evidence="1" key="1">
    <citation type="submission" date="2020-10" db="EMBL/GenBank/DDBJ databases">
        <authorList>
            <person name="Castelo-Branco R."/>
            <person name="Eusebio N."/>
            <person name="Adriana R."/>
            <person name="Vieira A."/>
            <person name="Brugerolle De Fraissinette N."/>
            <person name="Rezende De Castro R."/>
            <person name="Schneider M.P."/>
            <person name="Vasconcelos V."/>
            <person name="Leao P.N."/>
        </authorList>
    </citation>
    <scope>NUCLEOTIDE SEQUENCE</scope>
    <source>
        <strain evidence="1">LEGE 11480</strain>
    </source>
</reference>
<dbReference type="EMBL" id="JADEXQ010000033">
    <property type="protein sequence ID" value="MBE9030317.1"/>
    <property type="molecule type" value="Genomic_DNA"/>
</dbReference>
<protein>
    <submittedName>
        <fullName evidence="1">Uncharacterized protein</fullName>
    </submittedName>
</protein>
<name>A0A928Z3S9_9CYAN</name>
<proteinExistence type="predicted"/>
<evidence type="ECO:0000313" key="1">
    <source>
        <dbReference type="EMBL" id="MBE9030317.1"/>
    </source>
</evidence>
<dbReference type="AlphaFoldDB" id="A0A928Z3S9"/>
<dbReference type="RefSeq" id="WP_264325142.1">
    <property type="nucleotide sequence ID" value="NZ_JADEXQ010000033.1"/>
</dbReference>